<dbReference type="Gene3D" id="3.30.70.330">
    <property type="match status" value="1"/>
</dbReference>
<accession>A0ABN7XAR2</accession>
<keyword evidence="2" id="KW-1185">Reference proteome</keyword>
<proteinExistence type="predicted"/>
<evidence type="ECO:0000313" key="1">
    <source>
        <dbReference type="EMBL" id="CAG8851519.1"/>
    </source>
</evidence>
<dbReference type="InterPro" id="IPR035979">
    <property type="entry name" value="RBD_domain_sf"/>
</dbReference>
<name>A0ABN7XAR2_GIGMA</name>
<reference evidence="1 2" key="1">
    <citation type="submission" date="2021-06" db="EMBL/GenBank/DDBJ databases">
        <authorList>
            <person name="Kallberg Y."/>
            <person name="Tangrot J."/>
            <person name="Rosling A."/>
        </authorList>
    </citation>
    <scope>NUCLEOTIDE SEQUENCE [LARGE SCALE GENOMIC DNA]</scope>
    <source>
        <strain evidence="1 2">120-4 pot B 10/14</strain>
    </source>
</reference>
<dbReference type="SUPFAM" id="SSF54928">
    <property type="entry name" value="RNA-binding domain, RBD"/>
    <property type="match status" value="1"/>
</dbReference>
<dbReference type="EMBL" id="CAJVQB010106536">
    <property type="protein sequence ID" value="CAG8851519.1"/>
    <property type="molecule type" value="Genomic_DNA"/>
</dbReference>
<dbReference type="Proteomes" id="UP000789901">
    <property type="component" value="Unassembled WGS sequence"/>
</dbReference>
<dbReference type="InterPro" id="IPR012677">
    <property type="entry name" value="Nucleotide-bd_a/b_plait_sf"/>
</dbReference>
<sequence length="61" mass="7242">TMQDEIPQNKQNTKVSSLLFPTYSKTILFVHKIPYDATDSEFEAFFSEIEPLRSLFYHKRN</sequence>
<gene>
    <name evidence="1" type="ORF">GMARGA_LOCUS40782</name>
</gene>
<comment type="caution">
    <text evidence="1">The sequence shown here is derived from an EMBL/GenBank/DDBJ whole genome shotgun (WGS) entry which is preliminary data.</text>
</comment>
<feature type="non-terminal residue" evidence="1">
    <location>
        <position position="1"/>
    </location>
</feature>
<evidence type="ECO:0000313" key="2">
    <source>
        <dbReference type="Proteomes" id="UP000789901"/>
    </source>
</evidence>
<protein>
    <submittedName>
        <fullName evidence="1">34773_t:CDS:1</fullName>
    </submittedName>
</protein>
<organism evidence="1 2">
    <name type="scientific">Gigaspora margarita</name>
    <dbReference type="NCBI Taxonomy" id="4874"/>
    <lineage>
        <taxon>Eukaryota</taxon>
        <taxon>Fungi</taxon>
        <taxon>Fungi incertae sedis</taxon>
        <taxon>Mucoromycota</taxon>
        <taxon>Glomeromycotina</taxon>
        <taxon>Glomeromycetes</taxon>
        <taxon>Diversisporales</taxon>
        <taxon>Gigasporaceae</taxon>
        <taxon>Gigaspora</taxon>
    </lineage>
</organism>